<evidence type="ECO:0000313" key="2">
    <source>
        <dbReference type="Proteomes" id="UP000186601"/>
    </source>
</evidence>
<reference evidence="1 2" key="1">
    <citation type="submission" date="2018-02" db="EMBL/GenBank/DDBJ databases">
        <title>Genome sequence of the basidiomycete white-rot fungus Phlebia centrifuga.</title>
        <authorList>
            <person name="Granchi Z."/>
            <person name="Peng M."/>
            <person name="de Vries R.P."/>
            <person name="Hilden K."/>
            <person name="Makela M.R."/>
            <person name="Grigoriev I."/>
            <person name="Riley R."/>
        </authorList>
    </citation>
    <scope>NUCLEOTIDE SEQUENCE [LARGE SCALE GENOMIC DNA]</scope>
    <source>
        <strain evidence="1 2">FBCC195</strain>
    </source>
</reference>
<name>A0A2R6NET8_9APHY</name>
<comment type="caution">
    <text evidence="1">The sequence shown here is derived from an EMBL/GenBank/DDBJ whole genome shotgun (WGS) entry which is preliminary data.</text>
</comment>
<protein>
    <submittedName>
        <fullName evidence="1">Uncharacterized protein</fullName>
    </submittedName>
</protein>
<keyword evidence="2" id="KW-1185">Reference proteome</keyword>
<evidence type="ECO:0000313" key="1">
    <source>
        <dbReference type="EMBL" id="PSR70768.1"/>
    </source>
</evidence>
<dbReference type="AlphaFoldDB" id="A0A2R6NET8"/>
<proteinExistence type="predicted"/>
<gene>
    <name evidence="1" type="ORF">PHLCEN_2v13353</name>
</gene>
<dbReference type="Proteomes" id="UP000186601">
    <property type="component" value="Unassembled WGS sequence"/>
</dbReference>
<dbReference type="OrthoDB" id="2736021at2759"/>
<sequence>MSDSSRRRHPLHNYLHQMVFSLDYFSHRDLSDVFFTLPDCEEPPDTNLCCSRIPPDPVDIQGRIFEAVPIIFEVVGEICTEDHRFSARVDCTGDGDPPSHGIGSCWITSRLDAASRIQWVRMQATLEEISRLARRTTDEEMDVSTLYRVDESTGDMNLQVYFESPCQHHPDHVSRLHFLSIGALSLTAFTSQTSVMPFQTVHDVPFHQALRVLFYLHLRVRRDGDRSLHAELALMTVA</sequence>
<dbReference type="EMBL" id="MLYV02001328">
    <property type="protein sequence ID" value="PSR70768.1"/>
    <property type="molecule type" value="Genomic_DNA"/>
</dbReference>
<accession>A0A2R6NET8</accession>
<organism evidence="1 2">
    <name type="scientific">Hermanssonia centrifuga</name>
    <dbReference type="NCBI Taxonomy" id="98765"/>
    <lineage>
        <taxon>Eukaryota</taxon>
        <taxon>Fungi</taxon>
        <taxon>Dikarya</taxon>
        <taxon>Basidiomycota</taxon>
        <taxon>Agaricomycotina</taxon>
        <taxon>Agaricomycetes</taxon>
        <taxon>Polyporales</taxon>
        <taxon>Meruliaceae</taxon>
        <taxon>Hermanssonia</taxon>
    </lineage>
</organism>